<dbReference type="OrthoDB" id="2972467at2"/>
<gene>
    <name evidence="1" type="ORF">FMM05_20810</name>
</gene>
<organism evidence="1 2">
    <name type="scientific">Flavobacterium zepuense</name>
    <dbReference type="NCBI Taxonomy" id="2593302"/>
    <lineage>
        <taxon>Bacteria</taxon>
        <taxon>Pseudomonadati</taxon>
        <taxon>Bacteroidota</taxon>
        <taxon>Flavobacteriia</taxon>
        <taxon>Flavobacteriales</taxon>
        <taxon>Flavobacteriaceae</taxon>
        <taxon>Flavobacterium</taxon>
    </lineage>
</organism>
<dbReference type="InterPro" id="IPR022385">
    <property type="entry name" value="Rhs_assc_core"/>
</dbReference>
<evidence type="ECO:0000313" key="1">
    <source>
        <dbReference type="EMBL" id="TRW21034.1"/>
    </source>
</evidence>
<dbReference type="EMBL" id="VJVZ01000027">
    <property type="protein sequence ID" value="TRW21034.1"/>
    <property type="molecule type" value="Genomic_DNA"/>
</dbReference>
<reference evidence="1 2" key="1">
    <citation type="submission" date="2019-07" db="EMBL/GenBank/DDBJ databases">
        <title>Flavobacterium sp. nov., isolated from glacier ice.</title>
        <authorList>
            <person name="Liu Q."/>
            <person name="Xin Y.-H."/>
        </authorList>
    </citation>
    <scope>NUCLEOTIDE SEQUENCE [LARGE SCALE GENOMIC DNA]</scope>
    <source>
        <strain evidence="1 2">ZT4R6</strain>
    </source>
</reference>
<accession>A0A552US24</accession>
<comment type="caution">
    <text evidence="1">The sequence shown here is derived from an EMBL/GenBank/DDBJ whole genome shotgun (WGS) entry which is preliminary data.</text>
</comment>
<dbReference type="InterPro" id="IPR050708">
    <property type="entry name" value="T6SS_VgrG/RHS"/>
</dbReference>
<dbReference type="Gene3D" id="2.180.10.10">
    <property type="entry name" value="RHS repeat-associated core"/>
    <property type="match status" value="1"/>
</dbReference>
<evidence type="ECO:0000313" key="2">
    <source>
        <dbReference type="Proteomes" id="UP000320643"/>
    </source>
</evidence>
<protein>
    <submittedName>
        <fullName evidence="1">RHS repeat-associated core domain-containing protein</fullName>
    </submittedName>
</protein>
<dbReference type="PANTHER" id="PTHR32305:SF15">
    <property type="entry name" value="PROTEIN RHSA-RELATED"/>
    <property type="match status" value="1"/>
</dbReference>
<dbReference type="PANTHER" id="PTHR32305">
    <property type="match status" value="1"/>
</dbReference>
<dbReference type="AlphaFoldDB" id="A0A552US24"/>
<dbReference type="NCBIfam" id="TIGR03696">
    <property type="entry name" value="Rhs_assc_core"/>
    <property type="match status" value="1"/>
</dbReference>
<proteinExistence type="predicted"/>
<sequence length="555" mass="63060">MERSYNYSYDELNRLKKATFRASLNNDKYTEGPITYDKNGNIISLARNGQKSDNSLGLIDNLSYTYFPYSNRLKSVTDGAFNTAGFNNGSTETNDDYKYDANGNMTQDLNKDIGETPDEEITYNYLNLPTKVIVDATHTVEYIYDAAGKKLQKKVTNGVGNVMTTLYAGEFLYENGVLQYFGHAEGYARRESTGTFSYIYQYKDHLGNVRLTYWKNTGTNALEIISTNNYYAFGMEHKGYGVALSTNSAQKIKYNSKELQDELQLNWYDYQARNYDPAIGRWFNIDPLAEKSRRFSPYVYALDNPVYFVDPDGMMAESLDSGDFDVDVDLGYKTVKSSKLSASVSYTVGEENKPTLNSSGKEKIINNMAEYLIQANKPANKSIYDMDDDHKKFYIAEMIKNVAPLRILAEASGIITKSGEVKVDWQEKIEKLQANGTWAQAEGLYSDTTKRITISDQAFINNMSLAIVIVHELVHAFDYSRNGMMSTLAKGGLSQSAMTAITEVRAYEIMVWFGHSLNPEQQDLYDFYLQSAKDTGWQKYQIKSYPIFFNNIQKK</sequence>
<keyword evidence="2" id="KW-1185">Reference proteome</keyword>
<dbReference type="Proteomes" id="UP000320643">
    <property type="component" value="Unassembled WGS sequence"/>
</dbReference>
<name>A0A552US24_9FLAO</name>